<dbReference type="InterPro" id="IPR000792">
    <property type="entry name" value="Tscrpt_reg_LuxR_C"/>
</dbReference>
<sequence length="165" mass="19857">MKIFIKISSTRVNILYIMLPSISIIFLVSSYIFFIEVGPALKWVNYFYWLYILILLGYSIPWIYANALFQEYRKFKIKTECSGQEVFEKQKKIQNLTRKEQEILSLILERKNNQQICDELFISISTLKSHINHLYKKLDINRRQEIFIFFDIQPKTEQKSTFFST</sequence>
<evidence type="ECO:0000259" key="5">
    <source>
        <dbReference type="PROSITE" id="PS50043"/>
    </source>
</evidence>
<dbReference type="PROSITE" id="PS50043">
    <property type="entry name" value="HTH_LUXR_2"/>
    <property type="match status" value="1"/>
</dbReference>
<accession>A0ABV8ENC8</accession>
<name>A0ABV8ENC8_9BACT</name>
<proteinExistence type="predicted"/>
<keyword evidence="4" id="KW-0472">Membrane</keyword>
<feature type="transmembrane region" description="Helical" evidence="4">
    <location>
        <begin position="46"/>
        <end position="69"/>
    </location>
</feature>
<dbReference type="CDD" id="cd06170">
    <property type="entry name" value="LuxR_C_like"/>
    <property type="match status" value="1"/>
</dbReference>
<dbReference type="Gene3D" id="1.10.10.10">
    <property type="entry name" value="Winged helix-like DNA-binding domain superfamily/Winged helix DNA-binding domain"/>
    <property type="match status" value="1"/>
</dbReference>
<feature type="domain" description="HTH luxR-type" evidence="5">
    <location>
        <begin position="89"/>
        <end position="154"/>
    </location>
</feature>
<protein>
    <submittedName>
        <fullName evidence="6">Response regulator transcription factor</fullName>
    </submittedName>
</protein>
<dbReference type="InterPro" id="IPR036388">
    <property type="entry name" value="WH-like_DNA-bd_sf"/>
</dbReference>
<dbReference type="InterPro" id="IPR016032">
    <property type="entry name" value="Sig_transdc_resp-reg_C-effctor"/>
</dbReference>
<evidence type="ECO:0000313" key="7">
    <source>
        <dbReference type="Proteomes" id="UP001595766"/>
    </source>
</evidence>
<dbReference type="PANTHER" id="PTHR44688:SF16">
    <property type="entry name" value="DNA-BINDING TRANSCRIPTIONAL ACTIVATOR DEVR_DOSR"/>
    <property type="match status" value="1"/>
</dbReference>
<evidence type="ECO:0000256" key="1">
    <source>
        <dbReference type="ARBA" id="ARBA00023015"/>
    </source>
</evidence>
<keyword evidence="4" id="KW-0812">Transmembrane</keyword>
<dbReference type="SMART" id="SM00421">
    <property type="entry name" value="HTH_LUXR"/>
    <property type="match status" value="1"/>
</dbReference>
<feature type="transmembrane region" description="Helical" evidence="4">
    <location>
        <begin position="12"/>
        <end position="34"/>
    </location>
</feature>
<organism evidence="6 7">
    <name type="scientific">Belliella kenyensis</name>
    <dbReference type="NCBI Taxonomy" id="1472724"/>
    <lineage>
        <taxon>Bacteria</taxon>
        <taxon>Pseudomonadati</taxon>
        <taxon>Bacteroidota</taxon>
        <taxon>Cytophagia</taxon>
        <taxon>Cytophagales</taxon>
        <taxon>Cyclobacteriaceae</taxon>
        <taxon>Belliella</taxon>
    </lineage>
</organism>
<dbReference type="SUPFAM" id="SSF46894">
    <property type="entry name" value="C-terminal effector domain of the bipartite response regulators"/>
    <property type="match status" value="1"/>
</dbReference>
<keyword evidence="3" id="KW-0804">Transcription</keyword>
<dbReference type="PRINTS" id="PR00038">
    <property type="entry name" value="HTHLUXR"/>
</dbReference>
<evidence type="ECO:0000313" key="6">
    <source>
        <dbReference type="EMBL" id="MFC3977301.1"/>
    </source>
</evidence>
<dbReference type="RefSeq" id="WP_241297620.1">
    <property type="nucleotide sequence ID" value="NZ_JAKZGR010000027.1"/>
</dbReference>
<keyword evidence="4" id="KW-1133">Transmembrane helix</keyword>
<dbReference type="EMBL" id="JBHSAV010000054">
    <property type="protein sequence ID" value="MFC3977301.1"/>
    <property type="molecule type" value="Genomic_DNA"/>
</dbReference>
<dbReference type="Proteomes" id="UP001595766">
    <property type="component" value="Unassembled WGS sequence"/>
</dbReference>
<gene>
    <name evidence="6" type="ORF">ACFOUP_13020</name>
</gene>
<dbReference type="PANTHER" id="PTHR44688">
    <property type="entry name" value="DNA-BINDING TRANSCRIPTIONAL ACTIVATOR DEVR_DOSR"/>
    <property type="match status" value="1"/>
</dbReference>
<keyword evidence="1" id="KW-0805">Transcription regulation</keyword>
<comment type="caution">
    <text evidence="6">The sequence shown here is derived from an EMBL/GenBank/DDBJ whole genome shotgun (WGS) entry which is preliminary data.</text>
</comment>
<evidence type="ECO:0000256" key="4">
    <source>
        <dbReference type="SAM" id="Phobius"/>
    </source>
</evidence>
<dbReference type="Pfam" id="PF00196">
    <property type="entry name" value="GerE"/>
    <property type="match status" value="1"/>
</dbReference>
<keyword evidence="7" id="KW-1185">Reference proteome</keyword>
<evidence type="ECO:0000256" key="2">
    <source>
        <dbReference type="ARBA" id="ARBA00023125"/>
    </source>
</evidence>
<keyword evidence="2" id="KW-0238">DNA-binding</keyword>
<reference evidence="7" key="1">
    <citation type="journal article" date="2019" name="Int. J. Syst. Evol. Microbiol.">
        <title>The Global Catalogue of Microorganisms (GCM) 10K type strain sequencing project: providing services to taxonomists for standard genome sequencing and annotation.</title>
        <authorList>
            <consortium name="The Broad Institute Genomics Platform"/>
            <consortium name="The Broad Institute Genome Sequencing Center for Infectious Disease"/>
            <person name="Wu L."/>
            <person name="Ma J."/>
        </authorList>
    </citation>
    <scope>NUCLEOTIDE SEQUENCE [LARGE SCALE GENOMIC DNA]</scope>
    <source>
        <strain evidence="7">CECT 8551</strain>
    </source>
</reference>
<evidence type="ECO:0000256" key="3">
    <source>
        <dbReference type="ARBA" id="ARBA00023163"/>
    </source>
</evidence>